<dbReference type="PROSITE" id="PS51257">
    <property type="entry name" value="PROKAR_LIPOPROTEIN"/>
    <property type="match status" value="1"/>
</dbReference>
<dbReference type="RefSeq" id="WP_193906563.1">
    <property type="nucleotide sequence ID" value="NZ_PRDL01000001.1"/>
</dbReference>
<gene>
    <name evidence="2" type="ORF">C4F51_01580</name>
</gene>
<accession>A0A928V155</accession>
<reference evidence="2" key="1">
    <citation type="submission" date="2018-07" db="EMBL/GenBank/DDBJ databases">
        <title>Genome assembly of strain Ka43.</title>
        <authorList>
            <person name="Kukolya J."/>
            <person name="Nagy I."/>
            <person name="Horvath B."/>
            <person name="Toth A."/>
        </authorList>
    </citation>
    <scope>NUCLEOTIDE SEQUENCE</scope>
    <source>
        <strain evidence="2">KB43</strain>
    </source>
</reference>
<keyword evidence="1" id="KW-0732">Signal</keyword>
<sequence length="166" mass="18183">MIRAAFLVALLALAGCAAPGFHTGGSCNLAAADELQVQLSVRADDGKRQVFLLNNHWQDDRLAVVAINPVGALLFSGELGNTSVSSKASPLYRGAEPELLLRVYGWWLQRDNRAPCWDGEGFSTRQQADGSYRLSTHALVMDWHPQTPERIALPRQGLQLVFTAVR</sequence>
<feature type="signal peptide" evidence="1">
    <location>
        <begin position="1"/>
        <end position="17"/>
    </location>
</feature>
<dbReference type="EMBL" id="PRDL01000001">
    <property type="protein sequence ID" value="MBE8715878.1"/>
    <property type="molecule type" value="Genomic_DNA"/>
</dbReference>
<proteinExistence type="predicted"/>
<evidence type="ECO:0008006" key="4">
    <source>
        <dbReference type="Google" id="ProtNLM"/>
    </source>
</evidence>
<evidence type="ECO:0000313" key="3">
    <source>
        <dbReference type="Proteomes" id="UP000652567"/>
    </source>
</evidence>
<feature type="chain" id="PRO_5037173875" description="Lipoprotein" evidence="1">
    <location>
        <begin position="18"/>
        <end position="166"/>
    </location>
</feature>
<organism evidence="2 3">
    <name type="scientific">Cellvibrio polysaccharolyticus</name>
    <dbReference type="NCBI Taxonomy" id="2082724"/>
    <lineage>
        <taxon>Bacteria</taxon>
        <taxon>Pseudomonadati</taxon>
        <taxon>Pseudomonadota</taxon>
        <taxon>Gammaproteobacteria</taxon>
        <taxon>Cellvibrionales</taxon>
        <taxon>Cellvibrionaceae</taxon>
        <taxon>Cellvibrio</taxon>
    </lineage>
</organism>
<comment type="caution">
    <text evidence="2">The sequence shown here is derived from an EMBL/GenBank/DDBJ whole genome shotgun (WGS) entry which is preliminary data.</text>
</comment>
<protein>
    <recommendedName>
        <fullName evidence="4">Lipoprotein</fullName>
    </recommendedName>
</protein>
<evidence type="ECO:0000256" key="1">
    <source>
        <dbReference type="SAM" id="SignalP"/>
    </source>
</evidence>
<keyword evidence="3" id="KW-1185">Reference proteome</keyword>
<dbReference type="AlphaFoldDB" id="A0A928V155"/>
<evidence type="ECO:0000313" key="2">
    <source>
        <dbReference type="EMBL" id="MBE8715878.1"/>
    </source>
</evidence>
<dbReference type="Proteomes" id="UP000652567">
    <property type="component" value="Unassembled WGS sequence"/>
</dbReference>
<name>A0A928V155_9GAMM</name>